<accession>A0A841BPU4</accession>
<dbReference type="PANTHER" id="PTHR43156">
    <property type="entry name" value="STAGE II SPORULATION PROTEIN E-RELATED"/>
    <property type="match status" value="1"/>
</dbReference>
<feature type="domain" description="PPM-type phosphatase" evidence="2">
    <location>
        <begin position="307"/>
        <end position="524"/>
    </location>
</feature>
<name>A0A841BPU4_9ACTN</name>
<evidence type="ECO:0000313" key="3">
    <source>
        <dbReference type="EMBL" id="MBB5868840.1"/>
    </source>
</evidence>
<dbReference type="SUPFAM" id="SSF81606">
    <property type="entry name" value="PP2C-like"/>
    <property type="match status" value="1"/>
</dbReference>
<dbReference type="SMART" id="SM00331">
    <property type="entry name" value="PP2C_SIG"/>
    <property type="match status" value="1"/>
</dbReference>
<reference evidence="3 4" key="1">
    <citation type="submission" date="2020-08" db="EMBL/GenBank/DDBJ databases">
        <title>Sequencing the genomes of 1000 actinobacteria strains.</title>
        <authorList>
            <person name="Klenk H.-P."/>
        </authorList>
    </citation>
    <scope>NUCLEOTIDE SEQUENCE [LARGE SCALE GENOMIC DNA]</scope>
    <source>
        <strain evidence="3 4">DSM 45362</strain>
    </source>
</reference>
<dbReference type="AlphaFoldDB" id="A0A841BPU4"/>
<dbReference type="GO" id="GO:0016791">
    <property type="term" value="F:phosphatase activity"/>
    <property type="evidence" value="ECO:0007669"/>
    <property type="project" value="TreeGrafter"/>
</dbReference>
<proteinExistence type="predicted"/>
<dbReference type="InterPro" id="IPR052016">
    <property type="entry name" value="Bact_Sigma-Reg"/>
</dbReference>
<keyword evidence="4" id="KW-1185">Reference proteome</keyword>
<dbReference type="Proteomes" id="UP000587527">
    <property type="component" value="Unassembled WGS sequence"/>
</dbReference>
<dbReference type="Pfam" id="PF07228">
    <property type="entry name" value="SpoIIE"/>
    <property type="match status" value="1"/>
</dbReference>
<sequence length="527" mass="56837">MASPFDDAGSLREAYEAVDWAATPLGPVESWSPALLSAVGLTLNTRFAATLLWGPEFILVYNEAYVPLIAGKHPAALGAPAELVFPEIWATIDPMLRSVRAGEGATWVQDLRLDLDRRGFLEECYFTFSYSAVTGADGRIEGVIDIAAETTAQLQARRRLELLSRLTYLLADLDDVSELLDRALPLLRADEADLPGVAIELPEQLPPRLADTDLFLDDTGGTTVAHLRLTAVPSAPQHAVLVTGLSPHLPHDEEYLRFLRLTAAVLAQALDRVHARQSERRVAAMQRQMSEALQRSLLTLPVRAEHLEIAVRYQPAAEQVFVGGDWYDSFALADDRVVVVIGDVTGHDQRAAAEMAQLRNLLRGIAFTSRESPALVLGAVDAAMNGLEIGALATAVLAEFVPGTPTGGHTMRWSNAGHLPPILLAPDGTCTVLDTVPEALLGLAADTVRSDHSVRIEPGSTVVLYTDGLVERRGDLLTASVRKLAGSLAGRQGLSPERLCDELLRETGTDVESDDDIVLTVVRTAGR</sequence>
<evidence type="ECO:0000259" key="2">
    <source>
        <dbReference type="SMART" id="SM00331"/>
    </source>
</evidence>
<organism evidence="3 4">
    <name type="scientific">Allocatelliglobosispora scoriae</name>
    <dbReference type="NCBI Taxonomy" id="643052"/>
    <lineage>
        <taxon>Bacteria</taxon>
        <taxon>Bacillati</taxon>
        <taxon>Actinomycetota</taxon>
        <taxon>Actinomycetes</taxon>
        <taxon>Micromonosporales</taxon>
        <taxon>Micromonosporaceae</taxon>
        <taxon>Allocatelliglobosispora</taxon>
    </lineage>
</organism>
<dbReference type="InterPro" id="IPR036457">
    <property type="entry name" value="PPM-type-like_dom_sf"/>
</dbReference>
<dbReference type="PANTHER" id="PTHR43156:SF2">
    <property type="entry name" value="STAGE II SPORULATION PROTEIN E"/>
    <property type="match status" value="1"/>
</dbReference>
<dbReference type="Gene3D" id="3.30.450.20">
    <property type="entry name" value="PAS domain"/>
    <property type="match status" value="1"/>
</dbReference>
<evidence type="ECO:0000256" key="1">
    <source>
        <dbReference type="ARBA" id="ARBA00022801"/>
    </source>
</evidence>
<dbReference type="Gene3D" id="3.60.40.10">
    <property type="entry name" value="PPM-type phosphatase domain"/>
    <property type="match status" value="1"/>
</dbReference>
<dbReference type="RefSeq" id="WP_184835069.1">
    <property type="nucleotide sequence ID" value="NZ_JACHMN010000002.1"/>
</dbReference>
<protein>
    <submittedName>
        <fullName evidence="3">Serine phosphatase RsbU (Regulator of sigma subunit)</fullName>
    </submittedName>
</protein>
<comment type="caution">
    <text evidence="3">The sequence shown here is derived from an EMBL/GenBank/DDBJ whole genome shotgun (WGS) entry which is preliminary data.</text>
</comment>
<dbReference type="EMBL" id="JACHMN010000002">
    <property type="protein sequence ID" value="MBB5868840.1"/>
    <property type="molecule type" value="Genomic_DNA"/>
</dbReference>
<evidence type="ECO:0000313" key="4">
    <source>
        <dbReference type="Proteomes" id="UP000587527"/>
    </source>
</evidence>
<keyword evidence="1" id="KW-0378">Hydrolase</keyword>
<gene>
    <name evidence="3" type="ORF">F4553_002219</name>
</gene>
<dbReference type="InterPro" id="IPR001932">
    <property type="entry name" value="PPM-type_phosphatase-like_dom"/>
</dbReference>